<proteinExistence type="inferred from homology"/>
<dbReference type="KEGG" id="seds:AAY24_17225"/>
<name>A0A0F7K497_9GAMM</name>
<keyword evidence="4" id="KW-0233">DNA recombination</keyword>
<dbReference type="Proteomes" id="UP000034410">
    <property type="component" value="Chromosome"/>
</dbReference>
<dbReference type="PANTHER" id="PTHR30563">
    <property type="entry name" value="DNA RECOMBINATION PROTEIN RMUC"/>
    <property type="match status" value="1"/>
</dbReference>
<gene>
    <name evidence="6" type="ORF">AAY24_17225</name>
</gene>
<evidence type="ECO:0000313" key="6">
    <source>
        <dbReference type="EMBL" id="AKH21793.1"/>
    </source>
</evidence>
<keyword evidence="3 5" id="KW-0175">Coiled coil</keyword>
<comment type="function">
    <text evidence="1">Involved in DNA recombination.</text>
</comment>
<comment type="similarity">
    <text evidence="2">Belongs to the RmuC family.</text>
</comment>
<dbReference type="PATRIC" id="fig|1543721.4.peg.3563"/>
<dbReference type="RefSeq" id="WP_046860714.1">
    <property type="nucleotide sequence ID" value="NZ_CP011412.1"/>
</dbReference>
<evidence type="ECO:0000256" key="1">
    <source>
        <dbReference type="ARBA" id="ARBA00003416"/>
    </source>
</evidence>
<dbReference type="GO" id="GO:0006310">
    <property type="term" value="P:DNA recombination"/>
    <property type="evidence" value="ECO:0007669"/>
    <property type="project" value="UniProtKB-KW"/>
</dbReference>
<dbReference type="AlphaFoldDB" id="A0A0F7K497"/>
<evidence type="ECO:0000256" key="2">
    <source>
        <dbReference type="ARBA" id="ARBA00009840"/>
    </source>
</evidence>
<dbReference type="PANTHER" id="PTHR30563:SF0">
    <property type="entry name" value="DNA RECOMBINATION PROTEIN RMUC"/>
    <property type="match status" value="1"/>
</dbReference>
<organism evidence="6 7">
    <name type="scientific">Sedimenticola thiotaurini</name>
    <dbReference type="NCBI Taxonomy" id="1543721"/>
    <lineage>
        <taxon>Bacteria</taxon>
        <taxon>Pseudomonadati</taxon>
        <taxon>Pseudomonadota</taxon>
        <taxon>Gammaproteobacteria</taxon>
        <taxon>Chromatiales</taxon>
        <taxon>Sedimenticolaceae</taxon>
        <taxon>Sedimenticola</taxon>
    </lineage>
</organism>
<keyword evidence="7" id="KW-1185">Reference proteome</keyword>
<evidence type="ECO:0000256" key="3">
    <source>
        <dbReference type="ARBA" id="ARBA00023054"/>
    </source>
</evidence>
<feature type="coiled-coil region" evidence="5">
    <location>
        <begin position="209"/>
        <end position="236"/>
    </location>
</feature>
<protein>
    <recommendedName>
        <fullName evidence="8">DNA recombination protein RmuC</fullName>
    </recommendedName>
</protein>
<reference evidence="6 7" key="1">
    <citation type="journal article" date="2015" name="Genome Announc.">
        <title>Complete Genome Sequence of Sedimenticola thiotaurini Strain SIP-G1, a Polyphosphate- and Polyhydroxyalkanoate-Accumulating Sulfur-Oxidizing Gammaproteobacterium Isolated from Salt Marsh Sediments.</title>
        <authorList>
            <person name="Flood B.E."/>
            <person name="Jones D.S."/>
            <person name="Bailey J.V."/>
        </authorList>
    </citation>
    <scope>NUCLEOTIDE SEQUENCE [LARGE SCALE GENOMIC DNA]</scope>
    <source>
        <strain evidence="6 7">SIP-G1</strain>
    </source>
</reference>
<dbReference type="Pfam" id="PF02646">
    <property type="entry name" value="RmuC"/>
    <property type="match status" value="1"/>
</dbReference>
<evidence type="ECO:0000256" key="5">
    <source>
        <dbReference type="SAM" id="Coils"/>
    </source>
</evidence>
<evidence type="ECO:0008006" key="8">
    <source>
        <dbReference type="Google" id="ProtNLM"/>
    </source>
</evidence>
<accession>A0A0F7K497</accession>
<dbReference type="OrthoDB" id="9765111at2"/>
<evidence type="ECO:0000256" key="4">
    <source>
        <dbReference type="ARBA" id="ARBA00023172"/>
    </source>
</evidence>
<sequence>MSLWFQQLMIYRDAILLAVALLLLLLVWGLWYRQSTLSRRVLEQQMRAQSDSDSLELLIREQGRQLGQLLQDDRERQREIAHQLQQQLQRLTAHSHQATERRLGELQQALLQDSGQLRLDLTERFEQLQQRVTQTLSDGRIAQQEGLAQGLEGVGRQLMDGLTRTTESLGKQVAGLTERTDQRLKEIGGLVEKRLHEGFEKSNETFNRVLQHLSRIDEAQKRITELSSNVVSLQEVLADKRSRGAFGEVQLSGLVANLMPENSYALQYTLSNRTRVDCMLFLPEPTGKIAIDAKFPLESYRRMTDNDAPEAERSRAASQFRQDIRKHIDDIADKYIIPGETSDGAVMFIPAEAVFAEIHAHYPDLVEAAGRRRVWLVSPTTMMAILTTARAVLKDADTREQLHLIQHHLHLLSKDFGRFRGRMDKLAVHIRQAHDDVKDVNISAQKISKRFVQIERVELEDLPTPEATAVEAEKHH</sequence>
<dbReference type="EMBL" id="CP011412">
    <property type="protein sequence ID" value="AKH21793.1"/>
    <property type="molecule type" value="Genomic_DNA"/>
</dbReference>
<feature type="coiled-coil region" evidence="5">
    <location>
        <begin position="74"/>
        <end position="101"/>
    </location>
</feature>
<dbReference type="InterPro" id="IPR003798">
    <property type="entry name" value="DNA_recombination_RmuC"/>
</dbReference>
<evidence type="ECO:0000313" key="7">
    <source>
        <dbReference type="Proteomes" id="UP000034410"/>
    </source>
</evidence>